<feature type="domain" description="DUF4124" evidence="3">
    <location>
        <begin position="14"/>
        <end position="67"/>
    </location>
</feature>
<organism evidence="4 5">
    <name type="scientific">Pseudolysobacter antarcticus</name>
    <dbReference type="NCBI Taxonomy" id="2511995"/>
    <lineage>
        <taxon>Bacteria</taxon>
        <taxon>Pseudomonadati</taxon>
        <taxon>Pseudomonadota</taxon>
        <taxon>Gammaproteobacteria</taxon>
        <taxon>Lysobacterales</taxon>
        <taxon>Rhodanobacteraceae</taxon>
        <taxon>Pseudolysobacter</taxon>
    </lineage>
</organism>
<feature type="region of interest" description="Disordered" evidence="1">
    <location>
        <begin position="59"/>
        <end position="88"/>
    </location>
</feature>
<dbReference type="InterPro" id="IPR025392">
    <property type="entry name" value="DUF4124"/>
</dbReference>
<gene>
    <name evidence="4" type="ORF">ELE36_16495</name>
</gene>
<feature type="chain" id="PRO_5019315436" evidence="2">
    <location>
        <begin position="20"/>
        <end position="149"/>
    </location>
</feature>
<keyword evidence="2" id="KW-0732">Signal</keyword>
<dbReference type="KEGG" id="xbc:ELE36_16495"/>
<reference evidence="4 5" key="1">
    <citation type="submission" date="2019-01" db="EMBL/GenBank/DDBJ databases">
        <title>Pseudolysobacter antarctica gen. nov., sp. nov., isolated from Fildes Peninsula, Antarctica.</title>
        <authorList>
            <person name="Wei Z."/>
            <person name="Peng F."/>
        </authorList>
    </citation>
    <scope>NUCLEOTIDE SEQUENCE [LARGE SCALE GENOMIC DNA]</scope>
    <source>
        <strain evidence="4 5">AQ6-296</strain>
    </source>
</reference>
<protein>
    <submittedName>
        <fullName evidence="4">DUF4124 domain-containing protein</fullName>
    </submittedName>
</protein>
<dbReference type="AlphaFoldDB" id="A0A411HMX8"/>
<dbReference type="Proteomes" id="UP000291562">
    <property type="component" value="Chromosome"/>
</dbReference>
<name>A0A411HMX8_9GAMM</name>
<evidence type="ECO:0000313" key="5">
    <source>
        <dbReference type="Proteomes" id="UP000291562"/>
    </source>
</evidence>
<evidence type="ECO:0000259" key="3">
    <source>
        <dbReference type="Pfam" id="PF13511"/>
    </source>
</evidence>
<proteinExistence type="predicted"/>
<sequence>MIRTLALVTLLASSTLALAAAQNSVYKWKDAGGAVHYSDAPPPQGISFTKVKAGITSAGAAPTDAAAPPPAANPADSDKSASADTAATLKQTQAQANVKLCEQARANVKLLQGAGTLNISRDGKVEPLPDANRAGELKRAQAAATLYCG</sequence>
<evidence type="ECO:0000256" key="1">
    <source>
        <dbReference type="SAM" id="MobiDB-lite"/>
    </source>
</evidence>
<dbReference type="EMBL" id="CP035704">
    <property type="protein sequence ID" value="QBB71826.1"/>
    <property type="molecule type" value="Genomic_DNA"/>
</dbReference>
<dbReference type="Pfam" id="PF13511">
    <property type="entry name" value="DUF4124"/>
    <property type="match status" value="1"/>
</dbReference>
<accession>A0A411HMX8</accession>
<keyword evidence="5" id="KW-1185">Reference proteome</keyword>
<evidence type="ECO:0000313" key="4">
    <source>
        <dbReference type="EMBL" id="QBB71826.1"/>
    </source>
</evidence>
<evidence type="ECO:0000256" key="2">
    <source>
        <dbReference type="SAM" id="SignalP"/>
    </source>
</evidence>
<dbReference type="RefSeq" id="WP_129835213.1">
    <property type="nucleotide sequence ID" value="NZ_CP035704.1"/>
</dbReference>
<feature type="signal peptide" evidence="2">
    <location>
        <begin position="1"/>
        <end position="19"/>
    </location>
</feature>
<dbReference type="OrthoDB" id="7068596at2"/>